<dbReference type="Gene3D" id="3.30.160.60">
    <property type="entry name" value="Classic Zinc Finger"/>
    <property type="match status" value="1"/>
</dbReference>
<dbReference type="GO" id="GO:0008270">
    <property type="term" value="F:zinc ion binding"/>
    <property type="evidence" value="ECO:0007669"/>
    <property type="project" value="UniProtKB-KW"/>
</dbReference>
<dbReference type="AlphaFoldDB" id="A0A9P4GRX4"/>
<feature type="domain" description="C2H2-type" evidence="3">
    <location>
        <begin position="169"/>
        <end position="199"/>
    </location>
</feature>
<dbReference type="EMBL" id="ML976614">
    <property type="protein sequence ID" value="KAF1850321.1"/>
    <property type="molecule type" value="Genomic_DNA"/>
</dbReference>
<organism evidence="4 5">
    <name type="scientific">Cucurbitaria berberidis CBS 394.84</name>
    <dbReference type="NCBI Taxonomy" id="1168544"/>
    <lineage>
        <taxon>Eukaryota</taxon>
        <taxon>Fungi</taxon>
        <taxon>Dikarya</taxon>
        <taxon>Ascomycota</taxon>
        <taxon>Pezizomycotina</taxon>
        <taxon>Dothideomycetes</taxon>
        <taxon>Pleosporomycetidae</taxon>
        <taxon>Pleosporales</taxon>
        <taxon>Pleosporineae</taxon>
        <taxon>Cucurbitariaceae</taxon>
        <taxon>Cucurbitaria</taxon>
    </lineage>
</organism>
<dbReference type="PROSITE" id="PS00028">
    <property type="entry name" value="ZINC_FINGER_C2H2_1"/>
    <property type="match status" value="1"/>
</dbReference>
<evidence type="ECO:0000313" key="5">
    <source>
        <dbReference type="Proteomes" id="UP000800039"/>
    </source>
</evidence>
<dbReference type="OrthoDB" id="3940153at2759"/>
<keyword evidence="5" id="KW-1185">Reference proteome</keyword>
<evidence type="ECO:0000313" key="4">
    <source>
        <dbReference type="EMBL" id="KAF1850321.1"/>
    </source>
</evidence>
<gene>
    <name evidence="4" type="ORF">K460DRAFT_400389</name>
</gene>
<feature type="compositionally biased region" description="Basic and acidic residues" evidence="2">
    <location>
        <begin position="202"/>
        <end position="212"/>
    </location>
</feature>
<accession>A0A9P4GRX4</accession>
<sequence length="446" mass="48533">MTTPINHDNESSFDGAMSMSLPLPPNSQLLNHTTNVNAVRTALSPDDPWSRINTRLEHDQAPVSDSESPAPAHAFAPHALQSYHPQGLEDNLATIESRLCLPTHASYSSPPSPPTSLPWAAASSATAPSTESRSICCRQCGVQFTGAYQRGNLARHVRHKHTAVKGGLYTCPADGCYKDFARQDARLKHARKHHPGLYPEPVQKKQGHERDLMTSQPIDDGSALSYYPRSSPRSIQSTPSHQRHLAEAPLGGGYTTLPLSLSPDGAQSRQPSSRLVTGMRPWSSSNNKDGGLTATSSLDFNIGQWLPTSPQTSVYPVFHQPRARHVDTSVVTPLHNPPLPSASNKYNVAGMSPSSLYDTANSTLLSPFATGSDYRRTSSSSQALHVAPRRYRMSSTTKSLRDDWAQPGDQAGVTTSTIDPSLLITPHSDNGQEEDRLRQLLFLDRS</sequence>
<dbReference type="PROSITE" id="PS50157">
    <property type="entry name" value="ZINC_FINGER_C2H2_2"/>
    <property type="match status" value="1"/>
</dbReference>
<evidence type="ECO:0000256" key="1">
    <source>
        <dbReference type="PROSITE-ProRule" id="PRU00042"/>
    </source>
</evidence>
<name>A0A9P4GRX4_9PLEO</name>
<feature type="region of interest" description="Disordered" evidence="2">
    <location>
        <begin position="191"/>
        <end position="290"/>
    </location>
</feature>
<proteinExistence type="predicted"/>
<dbReference type="GeneID" id="63853574"/>
<feature type="compositionally biased region" description="Polar residues" evidence="2">
    <location>
        <begin position="231"/>
        <end position="240"/>
    </location>
</feature>
<dbReference type="InterPro" id="IPR013087">
    <property type="entry name" value="Znf_C2H2_type"/>
</dbReference>
<evidence type="ECO:0000259" key="3">
    <source>
        <dbReference type="PROSITE" id="PS50157"/>
    </source>
</evidence>
<evidence type="ECO:0000256" key="2">
    <source>
        <dbReference type="SAM" id="MobiDB-lite"/>
    </source>
</evidence>
<dbReference type="Proteomes" id="UP000800039">
    <property type="component" value="Unassembled WGS sequence"/>
</dbReference>
<dbReference type="RefSeq" id="XP_040792884.1">
    <property type="nucleotide sequence ID" value="XM_040936324.1"/>
</dbReference>
<reference evidence="4" key="1">
    <citation type="submission" date="2020-01" db="EMBL/GenBank/DDBJ databases">
        <authorList>
            <consortium name="DOE Joint Genome Institute"/>
            <person name="Haridas S."/>
            <person name="Albert R."/>
            <person name="Binder M."/>
            <person name="Bloem J."/>
            <person name="Labutti K."/>
            <person name="Salamov A."/>
            <person name="Andreopoulos B."/>
            <person name="Baker S.E."/>
            <person name="Barry K."/>
            <person name="Bills G."/>
            <person name="Bluhm B.H."/>
            <person name="Cannon C."/>
            <person name="Castanera R."/>
            <person name="Culley D.E."/>
            <person name="Daum C."/>
            <person name="Ezra D."/>
            <person name="Gonzalez J.B."/>
            <person name="Henrissat B."/>
            <person name="Kuo A."/>
            <person name="Liang C."/>
            <person name="Lipzen A."/>
            <person name="Lutzoni F."/>
            <person name="Magnuson J."/>
            <person name="Mondo S."/>
            <person name="Nolan M."/>
            <person name="Ohm R."/>
            <person name="Pangilinan J."/>
            <person name="Park H.-J."/>
            <person name="Ramirez L."/>
            <person name="Alfaro M."/>
            <person name="Sun H."/>
            <person name="Tritt A."/>
            <person name="Yoshinaga Y."/>
            <person name="Zwiers L.-H."/>
            <person name="Turgeon B.G."/>
            <person name="Goodwin S.B."/>
            <person name="Spatafora J.W."/>
            <person name="Crous P.W."/>
            <person name="Grigoriev I.V."/>
        </authorList>
    </citation>
    <scope>NUCLEOTIDE SEQUENCE</scope>
    <source>
        <strain evidence="4">CBS 394.84</strain>
    </source>
</reference>
<feature type="region of interest" description="Disordered" evidence="2">
    <location>
        <begin position="397"/>
        <end position="431"/>
    </location>
</feature>
<keyword evidence="1" id="KW-0863">Zinc-finger</keyword>
<keyword evidence="1" id="KW-0479">Metal-binding</keyword>
<feature type="region of interest" description="Disordered" evidence="2">
    <location>
        <begin position="1"/>
        <end position="20"/>
    </location>
</feature>
<feature type="compositionally biased region" description="Polar residues" evidence="2">
    <location>
        <begin position="265"/>
        <end position="275"/>
    </location>
</feature>
<protein>
    <recommendedName>
        <fullName evidence="3">C2H2-type domain-containing protein</fullName>
    </recommendedName>
</protein>
<keyword evidence="1" id="KW-0862">Zinc</keyword>
<dbReference type="SMART" id="SM00355">
    <property type="entry name" value="ZnF_C2H2"/>
    <property type="match status" value="2"/>
</dbReference>
<comment type="caution">
    <text evidence="4">The sequence shown here is derived from an EMBL/GenBank/DDBJ whole genome shotgun (WGS) entry which is preliminary data.</text>
</comment>